<dbReference type="AlphaFoldDB" id="A0A850EUS1"/>
<accession>A0A850EUS1</accession>
<feature type="compositionally biased region" description="Gly residues" evidence="8">
    <location>
        <begin position="380"/>
        <end position="402"/>
    </location>
</feature>
<dbReference type="GO" id="GO:0009103">
    <property type="term" value="P:lipopolysaccharide biosynthetic process"/>
    <property type="evidence" value="ECO:0007669"/>
    <property type="project" value="UniProtKB-ARBA"/>
</dbReference>
<evidence type="ECO:0000313" key="12">
    <source>
        <dbReference type="EMBL" id="NUU61671.1"/>
    </source>
</evidence>
<dbReference type="Pfam" id="PF24878">
    <property type="entry name" value="YkcB_C"/>
    <property type="match status" value="1"/>
</dbReference>
<keyword evidence="4 12" id="KW-0808">Transferase</keyword>
<dbReference type="GO" id="GO:0005886">
    <property type="term" value="C:plasma membrane"/>
    <property type="evidence" value="ECO:0007669"/>
    <property type="project" value="UniProtKB-SubCell"/>
</dbReference>
<evidence type="ECO:0000256" key="6">
    <source>
        <dbReference type="ARBA" id="ARBA00022989"/>
    </source>
</evidence>
<proteinExistence type="predicted"/>
<dbReference type="Proteomes" id="UP000564806">
    <property type="component" value="Unassembled WGS sequence"/>
</dbReference>
<evidence type="ECO:0000256" key="5">
    <source>
        <dbReference type="ARBA" id="ARBA00022692"/>
    </source>
</evidence>
<dbReference type="Pfam" id="PF13231">
    <property type="entry name" value="PMT_2"/>
    <property type="match status" value="1"/>
</dbReference>
<reference evidence="12" key="1">
    <citation type="submission" date="2020-06" db="EMBL/GenBank/DDBJ databases">
        <title>Paenibacillus sp. nov., isolated from soil.</title>
        <authorList>
            <person name="Seo Y.L."/>
        </authorList>
    </citation>
    <scope>NUCLEOTIDE SEQUENCE [LARGE SCALE GENOMIC DNA]</scope>
    <source>
        <strain evidence="12">JW14</strain>
    </source>
</reference>
<protein>
    <submittedName>
        <fullName evidence="12">Glycosyltransferase family 39 protein</fullName>
    </submittedName>
</protein>
<feature type="compositionally biased region" description="Gly residues" evidence="8">
    <location>
        <begin position="422"/>
        <end position="432"/>
    </location>
</feature>
<feature type="transmembrane region" description="Helical" evidence="9">
    <location>
        <begin position="12"/>
        <end position="29"/>
    </location>
</feature>
<feature type="domain" description="Glycosyltransferase RgtA/B/C/D-like" evidence="10">
    <location>
        <begin position="66"/>
        <end position="224"/>
    </location>
</feature>
<feature type="transmembrane region" description="Helical" evidence="9">
    <location>
        <begin position="592"/>
        <end position="613"/>
    </location>
</feature>
<dbReference type="GO" id="GO:0016763">
    <property type="term" value="F:pentosyltransferase activity"/>
    <property type="evidence" value="ECO:0007669"/>
    <property type="project" value="TreeGrafter"/>
</dbReference>
<feature type="transmembrane region" description="Helical" evidence="9">
    <location>
        <begin position="506"/>
        <end position="527"/>
    </location>
</feature>
<gene>
    <name evidence="12" type="ORF">HPT30_15110</name>
</gene>
<keyword evidence="13" id="KW-1185">Reference proteome</keyword>
<dbReference type="GO" id="GO:0010041">
    <property type="term" value="P:response to iron(III) ion"/>
    <property type="evidence" value="ECO:0007669"/>
    <property type="project" value="TreeGrafter"/>
</dbReference>
<keyword evidence="2" id="KW-1003">Cell membrane</keyword>
<feature type="transmembrane region" description="Helical" evidence="9">
    <location>
        <begin position="208"/>
        <end position="227"/>
    </location>
</feature>
<keyword evidence="5 9" id="KW-0812">Transmembrane</keyword>
<keyword evidence="3" id="KW-0328">Glycosyltransferase</keyword>
<evidence type="ECO:0000256" key="3">
    <source>
        <dbReference type="ARBA" id="ARBA00022676"/>
    </source>
</evidence>
<feature type="domain" description="Putative mannosyltransferase YkcA/B-like C-terminal" evidence="11">
    <location>
        <begin position="735"/>
        <end position="822"/>
    </location>
</feature>
<evidence type="ECO:0000256" key="9">
    <source>
        <dbReference type="SAM" id="Phobius"/>
    </source>
</evidence>
<feature type="transmembrane region" description="Helical" evidence="9">
    <location>
        <begin position="453"/>
        <end position="471"/>
    </location>
</feature>
<dbReference type="RefSeq" id="WP_175372177.1">
    <property type="nucleotide sequence ID" value="NZ_JABWCS010000210.1"/>
</dbReference>
<feature type="transmembrane region" description="Helical" evidence="9">
    <location>
        <begin position="567"/>
        <end position="585"/>
    </location>
</feature>
<dbReference type="InterPro" id="IPR038731">
    <property type="entry name" value="RgtA/B/C-like"/>
</dbReference>
<comment type="caution">
    <text evidence="12">The sequence shown here is derived from an EMBL/GenBank/DDBJ whole genome shotgun (WGS) entry which is preliminary data.</text>
</comment>
<evidence type="ECO:0000256" key="4">
    <source>
        <dbReference type="ARBA" id="ARBA00022679"/>
    </source>
</evidence>
<dbReference type="PANTHER" id="PTHR33908:SF3">
    <property type="entry name" value="UNDECAPRENYL PHOSPHATE-ALPHA-4-AMINO-4-DEOXY-L-ARABINOSE ARABINOSYL TRANSFERASE"/>
    <property type="match status" value="1"/>
</dbReference>
<dbReference type="InterPro" id="IPR056785">
    <property type="entry name" value="YkcA/B-like_C"/>
</dbReference>
<feature type="transmembrane region" description="Helical" evidence="9">
    <location>
        <begin position="139"/>
        <end position="155"/>
    </location>
</feature>
<feature type="compositionally biased region" description="Gly residues" evidence="8">
    <location>
        <begin position="289"/>
        <end position="311"/>
    </location>
</feature>
<evidence type="ECO:0000256" key="2">
    <source>
        <dbReference type="ARBA" id="ARBA00022475"/>
    </source>
</evidence>
<feature type="transmembrane region" description="Helical" evidence="9">
    <location>
        <begin position="162"/>
        <end position="178"/>
    </location>
</feature>
<feature type="transmembrane region" description="Helical" evidence="9">
    <location>
        <begin position="77"/>
        <end position="108"/>
    </location>
</feature>
<feature type="transmembrane region" description="Helical" evidence="9">
    <location>
        <begin position="184"/>
        <end position="201"/>
    </location>
</feature>
<dbReference type="EMBL" id="JABWCS010000210">
    <property type="protein sequence ID" value="NUU61671.1"/>
    <property type="molecule type" value="Genomic_DNA"/>
</dbReference>
<evidence type="ECO:0000256" key="7">
    <source>
        <dbReference type="ARBA" id="ARBA00023136"/>
    </source>
</evidence>
<keyword evidence="7 9" id="KW-0472">Membrane</keyword>
<comment type="subcellular location">
    <subcellularLocation>
        <location evidence="1">Cell membrane</location>
        <topology evidence="1">Multi-pass membrane protein</topology>
    </subcellularLocation>
</comment>
<feature type="transmembrane region" description="Helical" evidence="9">
    <location>
        <begin position="115"/>
        <end position="133"/>
    </location>
</feature>
<keyword evidence="6 9" id="KW-1133">Transmembrane helix</keyword>
<name>A0A850EUS1_9BACL</name>
<sequence length="849" mass="86701">MSTIKKQGPDLILPFILLLAAFLYGYGIWNDHYVNTYYTTAVGSMLQSFHNFFFASLDSAGSVTVDKPPVTFWIQSLFALIFGLHGWSVILPQALAGVGSVLLVYLLVKPTYGRSAARIAALVMASTPVAAAVSRTNNIDAMLVFTLLLAVWFLFKGTQRNRIGSLLAAFALIGVGFNEKMLQAYMVLPAFYLFYLLAAKVGWKRKTAVLAASTAVMLVVSLSWAVVVDSIPADKRPFIGSSGTNSVLNLAFGYNGVSRLTGDRSTGAEFGGGGMPNMNGMPAWNGEAPDGGNGKASGMDGANGNGSGMDGGNSNASGIDGGRSGMGGMAGRGANGARGMGGRSSGMAAGIGTADGQQDVVNDGQGAGQGGRQGAVNDGQGAGQGGQPGGGSTVGQMNGGLQGFPPGNGMNSDGRQRDWSQGGQGGFGGGGGMFHTGTPGPLRLFQSDLSGQASWLLPLVAFACIGLFASLRRRNFTQKHKEAIFWLAWLVPVMGFFSIAGFFHQYYLIMMAPPIAALAGAGWIQLWSQYRERSGWRSWLLPAAILATVALQWYILHPYDSTIGSGWSIGILAAGIAATLLLVIFKGKEQSFVHATAVAGLLVLLIGPLYWAVTPIAYGSNSMTPAAGPDSNSGPGGMRVNAGFGASGDDPNALGGGANFGGGTGNFGGGAGNSGGSAGGFGGGAGDSGGNADDLGGSAGSFGDGTGNFGGGAGNFAGGRGGFGGRGSEGVNEALLTYLEEHNSGEQYLFAAMDYGTAGPYIIDNNASVVILNGFNASDEVYTPDSLKALVESGKVKYFLISGGGMGGRGGNSELTTWITENGTEVPAADWQGAGATASSGTLYEVTLK</sequence>
<evidence type="ECO:0000313" key="13">
    <source>
        <dbReference type="Proteomes" id="UP000564806"/>
    </source>
</evidence>
<feature type="transmembrane region" description="Helical" evidence="9">
    <location>
        <begin position="539"/>
        <end position="555"/>
    </location>
</feature>
<feature type="compositionally biased region" description="Gly residues" evidence="8">
    <location>
        <begin position="319"/>
        <end position="344"/>
    </location>
</feature>
<dbReference type="PANTHER" id="PTHR33908">
    <property type="entry name" value="MANNOSYLTRANSFERASE YKCB-RELATED"/>
    <property type="match status" value="1"/>
</dbReference>
<evidence type="ECO:0000259" key="11">
    <source>
        <dbReference type="Pfam" id="PF24878"/>
    </source>
</evidence>
<evidence type="ECO:0000259" key="10">
    <source>
        <dbReference type="Pfam" id="PF13231"/>
    </source>
</evidence>
<feature type="compositionally biased region" description="Low complexity" evidence="8">
    <location>
        <begin position="345"/>
        <end position="364"/>
    </location>
</feature>
<evidence type="ECO:0000256" key="1">
    <source>
        <dbReference type="ARBA" id="ARBA00004651"/>
    </source>
</evidence>
<feature type="transmembrane region" description="Helical" evidence="9">
    <location>
        <begin position="483"/>
        <end position="500"/>
    </location>
</feature>
<evidence type="ECO:0000256" key="8">
    <source>
        <dbReference type="SAM" id="MobiDB-lite"/>
    </source>
</evidence>
<feature type="region of interest" description="Disordered" evidence="8">
    <location>
        <begin position="288"/>
        <end position="432"/>
    </location>
</feature>
<organism evidence="12 13">
    <name type="scientific">Paenibacillus agri</name>
    <dbReference type="NCBI Taxonomy" id="2744309"/>
    <lineage>
        <taxon>Bacteria</taxon>
        <taxon>Bacillati</taxon>
        <taxon>Bacillota</taxon>
        <taxon>Bacilli</taxon>
        <taxon>Bacillales</taxon>
        <taxon>Paenibacillaceae</taxon>
        <taxon>Paenibacillus</taxon>
    </lineage>
</organism>
<dbReference type="InterPro" id="IPR050297">
    <property type="entry name" value="LipidA_mod_glycosyltrf_83"/>
</dbReference>